<evidence type="ECO:0000313" key="2">
    <source>
        <dbReference type="Proteomes" id="UP000642920"/>
    </source>
</evidence>
<organism evidence="1 2">
    <name type="scientific">Marivirga atlantica</name>
    <dbReference type="NCBI Taxonomy" id="1548457"/>
    <lineage>
        <taxon>Bacteria</taxon>
        <taxon>Pseudomonadati</taxon>
        <taxon>Bacteroidota</taxon>
        <taxon>Cytophagia</taxon>
        <taxon>Cytophagales</taxon>
        <taxon>Marivirgaceae</taxon>
        <taxon>Marivirga</taxon>
    </lineage>
</organism>
<keyword evidence="2" id="KW-1185">Reference proteome</keyword>
<proteinExistence type="predicted"/>
<accession>A0A937DJC2</accession>
<dbReference type="AlphaFoldDB" id="A0A937DJC2"/>
<dbReference type="RefSeq" id="WP_201921224.1">
    <property type="nucleotide sequence ID" value="NZ_JAERQG010000002.1"/>
</dbReference>
<dbReference type="EMBL" id="JAERQG010000002">
    <property type="protein sequence ID" value="MBL0765845.1"/>
    <property type="molecule type" value="Genomic_DNA"/>
</dbReference>
<protein>
    <submittedName>
        <fullName evidence="1">Uncharacterized protein</fullName>
    </submittedName>
</protein>
<sequence length="137" mass="15838">MKTLEQMTNEQLTYLKQKWSAEAKELDRDIVRSEVRLTSRLSRQEMDQSEIDALKVDLANAESLLTHLVNTSAPQEMIDKQRALVDKIMIEVETESKGRNVLTDEEAYLQQVGIDELKLQKQYREDKITEIDTILAA</sequence>
<evidence type="ECO:0000313" key="1">
    <source>
        <dbReference type="EMBL" id="MBL0765845.1"/>
    </source>
</evidence>
<gene>
    <name evidence="1" type="ORF">JKP34_11325</name>
</gene>
<reference evidence="1" key="1">
    <citation type="submission" date="2021-01" db="EMBL/GenBank/DDBJ databases">
        <title>Marivirga sp. nov., isolated from intertidal surface sediments.</title>
        <authorList>
            <person name="Zhang M."/>
        </authorList>
    </citation>
    <scope>NUCLEOTIDE SEQUENCE</scope>
    <source>
        <strain evidence="1">SM1354</strain>
    </source>
</reference>
<dbReference type="Proteomes" id="UP000642920">
    <property type="component" value="Unassembled WGS sequence"/>
</dbReference>
<name>A0A937DJC2_9BACT</name>
<comment type="caution">
    <text evidence="1">The sequence shown here is derived from an EMBL/GenBank/DDBJ whole genome shotgun (WGS) entry which is preliminary data.</text>
</comment>